<evidence type="ECO:0000313" key="1">
    <source>
        <dbReference type="EMBL" id="MCB5446203.1"/>
    </source>
</evidence>
<sequence length="1211" mass="144286">MNEVVKPNWDIFKAKFSENPQSNFEWFCYLLFCREYKRDTGIFRYKNQSAIETNPITVNEDVIGWQAKFYDETLSKRKSELIETIKKAKRDYNDINTLIFYINQEWGQGKNGNNDSIPKKEVEEEARKLNIKIIWNTASFFESPFVSIENSDISSYFFCLENESINKTEINTDITMEANINQNIYINSNYELIEEALKSTFNKLDELLSNRCTEEAEEILDNILIKKQGKLNDYTERQILKYRALCNLERKNFSKVQENINQLLVYGENTEELLMVKFNLAIYKKDNDLFIESKNIMKHLNFNESDINSWKIIFLYNTEQYDKILDNYYKKDFILNKEGKLYVAKTFDYYDEYEKSEILFNQIKEECDDYFLEYIAHKINCILRKKNYVSCSEIEKKEFKTYLNMLDSIEVQNLNDNYKLLLIKCKLNILIFLDEKEAMNIVKEYEYIDDLELNLLKLKIYNLNYEEKKAIKLEKELLNKKEDCNTEITIDSIIRSQYFRKSWEDIKSTFDKYKDTCNFSEFSIFAYGRSLIEIYGEEGARIIFEKECSYKSPLISFIKSQMYKKDIKKRKQFLEETLEQTEVYDLLKLDIINEYDSLGEYKKCISILEDNGLQNEMFFEKYLYIILKYQLEPKFEQALKIYKLYYIKTDNIKIASYLFTICCHMKNFRRAYYISQKLYFDTNDILWENEYAKIKLYIKEVESLKELKSIAEDLYITSKPEYMMTAAEIYFSMGDNKKSKELCFKILYNLNLEDVPIEYAIRIGNLLISIGRSKLCDQKNQENNDIVSVGNVVILKNENKTLKICINEEEEYKSDEYRMGCLHISDTNVLKAELSLNNLGNTVMYKDETYIISEIVDKYSYIAGLCWNIRLKNNKKDIEIIKLDKELKNLKQVLTISNANLHNNIDIYMNELNGIGAPINFIAGNINKISDTIYYLLMKDKYKFLAGDYSHTCKNDKVILSTVSALFLNQYDILEDFINYYQVFVPSRLILILENEVCNLNTNFEYMDSYISVIDDKLFRDEKNREQKKNRVNKYLKMIKLLKKCKIINMDISKNELIDFPQNILYSSDIEAFEMAKDRKITIFIDDLFTSRLFYLTSYYKIYLPGISNSAGFIFNQLKVNFEKYYVIFHELLINGYESMLDIYSIYNLILIWKIDLPEYIKKFEDIIIYLVKIGYTIYLQNCCSVFHAIRLYSIYEMKIKIDIILDILNE</sequence>
<protein>
    <recommendedName>
        <fullName evidence="3">Tetratricopeptide repeat protein</fullName>
    </recommendedName>
</protein>
<comment type="caution">
    <text evidence="1">The sequence shown here is derived from an EMBL/GenBank/DDBJ whole genome shotgun (WGS) entry which is preliminary data.</text>
</comment>
<dbReference type="Proteomes" id="UP001299409">
    <property type="component" value="Unassembled WGS sequence"/>
</dbReference>
<dbReference type="RefSeq" id="WP_226924215.1">
    <property type="nucleotide sequence ID" value="NZ_BAABXU010000001.1"/>
</dbReference>
<proteinExistence type="predicted"/>
<name>A0ABS8CXJ9_9FIRM</name>
<keyword evidence="2" id="KW-1185">Reference proteome</keyword>
<evidence type="ECO:0000313" key="2">
    <source>
        <dbReference type="Proteomes" id="UP001299409"/>
    </source>
</evidence>
<reference evidence="1 2" key="1">
    <citation type="submission" date="2021-10" db="EMBL/GenBank/DDBJ databases">
        <title>Collection of gut derived symbiotic bacterial strains cultured from healthy donors.</title>
        <authorList>
            <person name="Lin H."/>
            <person name="Littmann E."/>
            <person name="Claire K."/>
            <person name="Pamer E."/>
        </authorList>
    </citation>
    <scope>NUCLEOTIDE SEQUENCE [LARGE SCALE GENOMIC DNA]</scope>
    <source>
        <strain evidence="1 2">MSK.17.68</strain>
    </source>
</reference>
<gene>
    <name evidence="1" type="ORF">LIP50_08325</name>
</gene>
<accession>A0ABS8CXJ9</accession>
<dbReference type="EMBL" id="JAJBMB010000007">
    <property type="protein sequence ID" value="MCB5446203.1"/>
    <property type="molecule type" value="Genomic_DNA"/>
</dbReference>
<organism evidence="1 2">
    <name type="scientific">Intestinibacter bartlettii</name>
    <dbReference type="NCBI Taxonomy" id="261299"/>
    <lineage>
        <taxon>Bacteria</taxon>
        <taxon>Bacillati</taxon>
        <taxon>Bacillota</taxon>
        <taxon>Clostridia</taxon>
        <taxon>Peptostreptococcales</taxon>
        <taxon>Peptostreptococcaceae</taxon>
        <taxon>Intestinibacter</taxon>
    </lineage>
</organism>
<evidence type="ECO:0008006" key="3">
    <source>
        <dbReference type="Google" id="ProtNLM"/>
    </source>
</evidence>